<dbReference type="RefSeq" id="WP_169382381.1">
    <property type="nucleotide sequence ID" value="NZ_JAAXLA010000029.1"/>
</dbReference>
<evidence type="ECO:0000313" key="2">
    <source>
        <dbReference type="EMBL" id="NMH98935.1"/>
    </source>
</evidence>
<comment type="caution">
    <text evidence="2">The sequence shown here is derived from an EMBL/GenBank/DDBJ whole genome shotgun (WGS) entry which is preliminary data.</text>
</comment>
<dbReference type="EMBL" id="JAAXLA010000029">
    <property type="protein sequence ID" value="NMH98935.1"/>
    <property type="molecule type" value="Genomic_DNA"/>
</dbReference>
<feature type="transmembrane region" description="Helical" evidence="1">
    <location>
        <begin position="66"/>
        <end position="86"/>
    </location>
</feature>
<keyword evidence="1" id="KW-0812">Transmembrane</keyword>
<evidence type="ECO:0000256" key="1">
    <source>
        <dbReference type="SAM" id="Phobius"/>
    </source>
</evidence>
<dbReference type="InterPro" id="IPR037185">
    <property type="entry name" value="EmrE-like"/>
</dbReference>
<dbReference type="Proteomes" id="UP000820669">
    <property type="component" value="Unassembled WGS sequence"/>
</dbReference>
<accession>A0ABX1SBK2</accession>
<proteinExistence type="predicted"/>
<reference evidence="2 3" key="1">
    <citation type="submission" date="2020-04" db="EMBL/GenBank/DDBJ databases">
        <authorList>
            <person name="Klaysubun C."/>
            <person name="Duangmal K."/>
            <person name="Lipun K."/>
        </authorList>
    </citation>
    <scope>NUCLEOTIDE SEQUENCE [LARGE SCALE GENOMIC DNA]</scope>
    <source>
        <strain evidence="2 3">K10HN5</strain>
    </source>
</reference>
<gene>
    <name evidence="2" type="ORF">HF526_16705</name>
</gene>
<feature type="transmembrane region" description="Helical" evidence="1">
    <location>
        <begin position="211"/>
        <end position="234"/>
    </location>
</feature>
<protein>
    <recommendedName>
        <fullName evidence="4">Integral membrane protein</fullName>
    </recommendedName>
</protein>
<sequence>MLIGLLFAVTAMVLNSVAGLLQADGAGRATRRRPLVVQPRYLIGLVVDGLAWGCTVVALRHLPVFAVQAILGGAIALTAIATRVLYGTVLRVIDRLAIGACLVGLVLVAGSAGGDEPQAVPFTADLILFAALILLAGALLALANTRHSWPLAVIAGLGFGGTSLGVRAVQIRNGVGADVVGLLGQPATYLVIGFWLVGLISYSRALGLGELAAVTAVFTVTEVVLPGLVGIGLLDDPVRQGWGWVLAAGLLLAGAGVVVLARSPAQRRKDDRHWVR</sequence>
<feature type="transmembrane region" description="Helical" evidence="1">
    <location>
        <begin position="39"/>
        <end position="59"/>
    </location>
</feature>
<organism evidence="2 3">
    <name type="scientific">Pseudonocardia acidicola</name>
    <dbReference type="NCBI Taxonomy" id="2724939"/>
    <lineage>
        <taxon>Bacteria</taxon>
        <taxon>Bacillati</taxon>
        <taxon>Actinomycetota</taxon>
        <taxon>Actinomycetes</taxon>
        <taxon>Pseudonocardiales</taxon>
        <taxon>Pseudonocardiaceae</taxon>
        <taxon>Pseudonocardia</taxon>
    </lineage>
</organism>
<feature type="transmembrane region" description="Helical" evidence="1">
    <location>
        <begin position="149"/>
        <end position="166"/>
    </location>
</feature>
<feature type="transmembrane region" description="Helical" evidence="1">
    <location>
        <begin position="241"/>
        <end position="261"/>
    </location>
</feature>
<evidence type="ECO:0008006" key="4">
    <source>
        <dbReference type="Google" id="ProtNLM"/>
    </source>
</evidence>
<dbReference type="PANTHER" id="PTHR40761">
    <property type="entry name" value="CONSERVED INTEGRAL MEMBRANE ALANINE VALINE AND LEUCINE RICH PROTEIN-RELATED"/>
    <property type="match status" value="1"/>
</dbReference>
<name>A0ABX1SBK2_9PSEU</name>
<keyword evidence="3" id="KW-1185">Reference proteome</keyword>
<keyword evidence="1" id="KW-0472">Membrane</keyword>
<dbReference type="PANTHER" id="PTHR40761:SF1">
    <property type="entry name" value="CONSERVED INTEGRAL MEMBRANE ALANINE VALINE AND LEUCINE RICH PROTEIN-RELATED"/>
    <property type="match status" value="1"/>
</dbReference>
<keyword evidence="1" id="KW-1133">Transmembrane helix</keyword>
<feature type="transmembrane region" description="Helical" evidence="1">
    <location>
        <begin position="92"/>
        <end position="110"/>
    </location>
</feature>
<feature type="transmembrane region" description="Helical" evidence="1">
    <location>
        <begin position="122"/>
        <end position="143"/>
    </location>
</feature>
<feature type="transmembrane region" description="Helical" evidence="1">
    <location>
        <begin position="187"/>
        <end position="205"/>
    </location>
</feature>
<dbReference type="SUPFAM" id="SSF103481">
    <property type="entry name" value="Multidrug resistance efflux transporter EmrE"/>
    <property type="match status" value="1"/>
</dbReference>
<evidence type="ECO:0000313" key="3">
    <source>
        <dbReference type="Proteomes" id="UP000820669"/>
    </source>
</evidence>